<feature type="domain" description="Bacterial transcriptional activator" evidence="4">
    <location>
        <begin position="44"/>
        <end position="189"/>
    </location>
</feature>
<dbReference type="Pfam" id="PF03704">
    <property type="entry name" value="BTAD"/>
    <property type="match status" value="1"/>
</dbReference>
<dbReference type="InterPro" id="IPR005158">
    <property type="entry name" value="BTAD"/>
</dbReference>
<dbReference type="SUPFAM" id="SSF48452">
    <property type="entry name" value="TPR-like"/>
    <property type="match status" value="1"/>
</dbReference>
<dbReference type="Proteomes" id="UP000572051">
    <property type="component" value="Unassembled WGS sequence"/>
</dbReference>
<evidence type="ECO:0000313" key="5">
    <source>
        <dbReference type="EMBL" id="NYJ36117.1"/>
    </source>
</evidence>
<keyword evidence="5" id="KW-0238">DNA-binding</keyword>
<dbReference type="CDD" id="cd15831">
    <property type="entry name" value="BTAD"/>
    <property type="match status" value="1"/>
</dbReference>
<dbReference type="AlphaFoldDB" id="A0A7Z0EQN6"/>
<reference evidence="5 6" key="1">
    <citation type="submission" date="2020-07" db="EMBL/GenBank/DDBJ databases">
        <title>Sequencing the genomes of 1000 actinobacteria strains.</title>
        <authorList>
            <person name="Klenk H.-P."/>
        </authorList>
    </citation>
    <scope>NUCLEOTIDE SEQUENCE [LARGE SCALE GENOMIC DNA]</scope>
    <source>
        <strain evidence="5 6">DSM 44442</strain>
    </source>
</reference>
<dbReference type="GO" id="GO:0003677">
    <property type="term" value="F:DNA binding"/>
    <property type="evidence" value="ECO:0007669"/>
    <property type="project" value="UniProtKB-KW"/>
</dbReference>
<evidence type="ECO:0000259" key="4">
    <source>
        <dbReference type="SMART" id="SM01043"/>
    </source>
</evidence>
<comment type="caution">
    <text evidence="5">The sequence shown here is derived from an EMBL/GenBank/DDBJ whole genome shotgun (WGS) entry which is preliminary data.</text>
</comment>
<keyword evidence="6" id="KW-1185">Reference proteome</keyword>
<evidence type="ECO:0000256" key="3">
    <source>
        <dbReference type="SAM" id="MobiDB-lite"/>
    </source>
</evidence>
<organism evidence="5 6">
    <name type="scientific">Nocardiopsis aegyptia</name>
    <dbReference type="NCBI Taxonomy" id="220378"/>
    <lineage>
        <taxon>Bacteria</taxon>
        <taxon>Bacillati</taxon>
        <taxon>Actinomycetota</taxon>
        <taxon>Actinomycetes</taxon>
        <taxon>Streptosporangiales</taxon>
        <taxon>Nocardiopsidaceae</taxon>
        <taxon>Nocardiopsis</taxon>
    </lineage>
</organism>
<dbReference type="GO" id="GO:0006355">
    <property type="term" value="P:regulation of DNA-templated transcription"/>
    <property type="evidence" value="ECO:0007669"/>
    <property type="project" value="TreeGrafter"/>
</dbReference>
<dbReference type="InterPro" id="IPR051677">
    <property type="entry name" value="AfsR-DnrI-RedD_regulator"/>
</dbReference>
<evidence type="ECO:0000313" key="6">
    <source>
        <dbReference type="Proteomes" id="UP000572051"/>
    </source>
</evidence>
<dbReference type="SMART" id="SM01043">
    <property type="entry name" value="BTAD"/>
    <property type="match status" value="1"/>
</dbReference>
<evidence type="ECO:0000256" key="1">
    <source>
        <dbReference type="ARBA" id="ARBA00023015"/>
    </source>
</evidence>
<dbReference type="PANTHER" id="PTHR35807:SF1">
    <property type="entry name" value="TRANSCRIPTIONAL REGULATOR REDD"/>
    <property type="match status" value="1"/>
</dbReference>
<dbReference type="PANTHER" id="PTHR35807">
    <property type="entry name" value="TRANSCRIPTIONAL REGULATOR REDD-RELATED"/>
    <property type="match status" value="1"/>
</dbReference>
<dbReference type="Gene3D" id="1.25.40.10">
    <property type="entry name" value="Tetratricopeptide repeat domain"/>
    <property type="match status" value="1"/>
</dbReference>
<accession>A0A7Z0EQN6</accession>
<protein>
    <submittedName>
        <fullName evidence="5">DNA-binding SARP family transcriptional activator</fullName>
    </submittedName>
</protein>
<evidence type="ECO:0000256" key="2">
    <source>
        <dbReference type="ARBA" id="ARBA00023163"/>
    </source>
</evidence>
<feature type="region of interest" description="Disordered" evidence="3">
    <location>
        <begin position="192"/>
        <end position="215"/>
    </location>
</feature>
<sequence>MTTLQTYVYHARKLFSRESVVSDGRELLITRSPGYLIQLEKHEVDAWVFEETVEHGRAHLRSGRPEPAAALFREALRLWRGPAFASIQPGNVLQAHATYLAELRIRATHLRLQAEQAMGQYEDIIPELRSLVISHPLNESFHAQLIDALHRSGRRAEALHAYQELRAVLDRELGISPSPEVQLLQVALLDEGRPAGRRPPHHAVGGARPQAPAQL</sequence>
<proteinExistence type="predicted"/>
<gene>
    <name evidence="5" type="ORF">HNR10_003998</name>
</gene>
<keyword evidence="1" id="KW-0805">Transcription regulation</keyword>
<keyword evidence="2" id="KW-0804">Transcription</keyword>
<name>A0A7Z0EQN6_9ACTN</name>
<dbReference type="EMBL" id="JACCFS010000001">
    <property type="protein sequence ID" value="NYJ36117.1"/>
    <property type="molecule type" value="Genomic_DNA"/>
</dbReference>
<dbReference type="InterPro" id="IPR011990">
    <property type="entry name" value="TPR-like_helical_dom_sf"/>
</dbReference>